<evidence type="ECO:0000313" key="17">
    <source>
        <dbReference type="Proteomes" id="UP000283630"/>
    </source>
</evidence>
<evidence type="ECO:0000313" key="15">
    <source>
        <dbReference type="Proteomes" id="UP000261208"/>
    </source>
</evidence>
<feature type="transmembrane region" description="Helical" evidence="1">
    <location>
        <begin position="146"/>
        <end position="168"/>
    </location>
</feature>
<dbReference type="EMBL" id="QSQQ01000022">
    <property type="protein sequence ID" value="RGK44823.1"/>
    <property type="molecule type" value="Genomic_DNA"/>
</dbReference>
<dbReference type="EMBL" id="QSEW01000002">
    <property type="protein sequence ID" value="RHA01551.1"/>
    <property type="molecule type" value="Genomic_DNA"/>
</dbReference>
<organism evidence="3 15">
    <name type="scientific">Dorea formicigenerans</name>
    <dbReference type="NCBI Taxonomy" id="39486"/>
    <lineage>
        <taxon>Bacteria</taxon>
        <taxon>Bacillati</taxon>
        <taxon>Bacillota</taxon>
        <taxon>Clostridia</taxon>
        <taxon>Lachnospirales</taxon>
        <taxon>Lachnospiraceae</taxon>
        <taxon>Dorea</taxon>
    </lineage>
</organism>
<dbReference type="Proteomes" id="UP000261055">
    <property type="component" value="Unassembled WGS sequence"/>
</dbReference>
<evidence type="ECO:0000313" key="21">
    <source>
        <dbReference type="Proteomes" id="UP000285652"/>
    </source>
</evidence>
<evidence type="ECO:0000313" key="6">
    <source>
        <dbReference type="EMBL" id="RGT10651.1"/>
    </source>
</evidence>
<reference evidence="13 14" key="1">
    <citation type="submission" date="2018-08" db="EMBL/GenBank/DDBJ databases">
        <title>A genome reference for cultivated species of the human gut microbiota.</title>
        <authorList>
            <person name="Zou Y."/>
            <person name="Xue W."/>
            <person name="Luo G."/>
        </authorList>
    </citation>
    <scope>NUCLEOTIDE SEQUENCE [LARGE SCALE GENOMIC DNA]</scope>
    <source>
        <strain evidence="7 16">AF12-11</strain>
        <strain evidence="6 17">AF19-4AC</strain>
        <strain evidence="5 23">AF21-25</strain>
        <strain evidence="12 21">AF31-13BH</strain>
        <strain evidence="11 22">AM23-7AC</strain>
        <strain evidence="10 18">AM37-5</strain>
        <strain evidence="9 19">AM40-15AC</strain>
        <strain evidence="8 20">AM46-16</strain>
        <strain evidence="4 14">OM02-12</strain>
        <strain evidence="3 15">TF11-11</strain>
        <strain evidence="2 13">TM09-19AC</strain>
    </source>
</reference>
<evidence type="ECO:0000313" key="3">
    <source>
        <dbReference type="EMBL" id="RGK44823.1"/>
    </source>
</evidence>
<keyword evidence="1" id="KW-0472">Membrane</keyword>
<dbReference type="Pfam" id="PF11193">
    <property type="entry name" value="DUF2812"/>
    <property type="match status" value="1"/>
</dbReference>
<dbReference type="Proteomes" id="UP000283630">
    <property type="component" value="Unassembled WGS sequence"/>
</dbReference>
<evidence type="ECO:0000313" key="7">
    <source>
        <dbReference type="EMBL" id="RGW48141.1"/>
    </source>
</evidence>
<evidence type="ECO:0000256" key="1">
    <source>
        <dbReference type="SAM" id="Phobius"/>
    </source>
</evidence>
<evidence type="ECO:0000313" key="13">
    <source>
        <dbReference type="Proteomes" id="UP000260664"/>
    </source>
</evidence>
<evidence type="ECO:0000313" key="14">
    <source>
        <dbReference type="Proteomes" id="UP000261055"/>
    </source>
</evidence>
<dbReference type="EMBL" id="QSOI01000022">
    <property type="protein sequence ID" value="RGI81553.1"/>
    <property type="molecule type" value="Genomic_DNA"/>
</dbReference>
<keyword evidence="1" id="KW-1133">Transmembrane helix</keyword>
<evidence type="ECO:0000313" key="19">
    <source>
        <dbReference type="Proteomes" id="UP000284883"/>
    </source>
</evidence>
<dbReference type="EMBL" id="QSAJ01000059">
    <property type="protein sequence ID" value="RGW48141.1"/>
    <property type="molecule type" value="Genomic_DNA"/>
</dbReference>
<sequence length="178" mass="21463">MSETKKELRWFSIMDYEKEARYLSRMHQKGWKFKRVTMPGIYTFEKCEPEKVIYQLDYNQEGMKNQMEYVKMFEDCGWEYLLEFAGYSYFRKPEAQMSREEEIFCDDESRLDMMNRIFRGRVIPLIVIFCCSVVNGYNAMAGHGGYVLASVFSILMILYIVIFLQFTLKYISFRRKIK</sequence>
<dbReference type="AlphaFoldDB" id="A0A3E4M535"/>
<dbReference type="EMBL" id="QSVQ01000028">
    <property type="protein sequence ID" value="RGO46705.1"/>
    <property type="molecule type" value="Genomic_DNA"/>
</dbReference>
<evidence type="ECO:0000313" key="2">
    <source>
        <dbReference type="EMBL" id="RGI81553.1"/>
    </source>
</evidence>
<dbReference type="Proteomes" id="UP000260664">
    <property type="component" value="Unassembled WGS sequence"/>
</dbReference>
<dbReference type="InterPro" id="IPR021359">
    <property type="entry name" value="DUF2812"/>
</dbReference>
<dbReference type="Proteomes" id="UP000285981">
    <property type="component" value="Unassembled WGS sequence"/>
</dbReference>
<evidence type="ECO:0000313" key="12">
    <source>
        <dbReference type="EMBL" id="RHN18368.1"/>
    </source>
</evidence>
<protein>
    <submittedName>
        <fullName evidence="3">DUF2812 domain-containing protein</fullName>
    </submittedName>
</protein>
<evidence type="ECO:0000313" key="11">
    <source>
        <dbReference type="EMBL" id="RHF77761.1"/>
    </source>
</evidence>
<evidence type="ECO:0000313" key="4">
    <source>
        <dbReference type="EMBL" id="RGO46705.1"/>
    </source>
</evidence>
<dbReference type="Proteomes" id="UP000261208">
    <property type="component" value="Unassembled WGS sequence"/>
</dbReference>
<proteinExistence type="predicted"/>
<dbReference type="EMBL" id="QRVU01000062">
    <property type="protein sequence ID" value="RGS69191.1"/>
    <property type="molecule type" value="Genomic_DNA"/>
</dbReference>
<dbReference type="EMBL" id="QSGQ01000006">
    <property type="protein sequence ID" value="RHB39077.1"/>
    <property type="molecule type" value="Genomic_DNA"/>
</dbReference>
<evidence type="ECO:0000313" key="22">
    <source>
        <dbReference type="Proteomes" id="UP000285666"/>
    </source>
</evidence>
<comment type="caution">
    <text evidence="3">The sequence shown here is derived from an EMBL/GenBank/DDBJ whole genome shotgun (WGS) entry which is preliminary data.</text>
</comment>
<keyword evidence="14" id="KW-1185">Reference proteome</keyword>
<accession>A0A3E4M535</accession>
<evidence type="ECO:0000313" key="8">
    <source>
        <dbReference type="EMBL" id="RHA01551.1"/>
    </source>
</evidence>
<evidence type="ECO:0000313" key="20">
    <source>
        <dbReference type="Proteomes" id="UP000284962"/>
    </source>
</evidence>
<dbReference type="Proteomes" id="UP000284742">
    <property type="component" value="Unassembled WGS sequence"/>
</dbReference>
<evidence type="ECO:0000313" key="10">
    <source>
        <dbReference type="EMBL" id="RHC09586.1"/>
    </source>
</evidence>
<dbReference type="EMBL" id="QSHK01000002">
    <property type="protein sequence ID" value="RHC09586.1"/>
    <property type="molecule type" value="Genomic_DNA"/>
</dbReference>
<evidence type="ECO:0000313" key="23">
    <source>
        <dbReference type="Proteomes" id="UP000285981"/>
    </source>
</evidence>
<evidence type="ECO:0000313" key="9">
    <source>
        <dbReference type="EMBL" id="RHB39077.1"/>
    </source>
</evidence>
<dbReference type="RefSeq" id="WP_117495748.1">
    <property type="nucleotide sequence ID" value="NZ_AP031430.1"/>
</dbReference>
<name>A0A3E4M535_9FIRM</name>
<gene>
    <name evidence="11" type="ORF">DW658_10850</name>
    <name evidence="10" type="ORF">DW860_04425</name>
    <name evidence="9" type="ORF">DW885_09710</name>
    <name evidence="8" type="ORF">DW957_01715</name>
    <name evidence="7" type="ORF">DWV67_15170</name>
    <name evidence="6" type="ORF">DWX53_04305</name>
    <name evidence="5" type="ORF">DWX78_11550</name>
    <name evidence="12" type="ORF">DWZ24_03915</name>
    <name evidence="4" type="ORF">DXB12_15755</name>
    <name evidence="3" type="ORF">DXD10_14150</name>
    <name evidence="2" type="ORF">DXD84_13220</name>
</gene>
<keyword evidence="1" id="KW-0812">Transmembrane</keyword>
<dbReference type="EMBL" id="QRWH01000003">
    <property type="protein sequence ID" value="RGT10651.1"/>
    <property type="molecule type" value="Genomic_DNA"/>
</dbReference>
<evidence type="ECO:0000313" key="16">
    <source>
        <dbReference type="Proteomes" id="UP000266376"/>
    </source>
</evidence>
<evidence type="ECO:0000313" key="18">
    <source>
        <dbReference type="Proteomes" id="UP000284742"/>
    </source>
</evidence>
<dbReference type="Proteomes" id="UP000285652">
    <property type="component" value="Unassembled WGS sequence"/>
</dbReference>
<dbReference type="Proteomes" id="UP000266376">
    <property type="component" value="Unassembled WGS sequence"/>
</dbReference>
<dbReference type="EMBL" id="QRHN01000014">
    <property type="protein sequence ID" value="RHF77761.1"/>
    <property type="molecule type" value="Genomic_DNA"/>
</dbReference>
<dbReference type="EMBL" id="QRQQ01000002">
    <property type="protein sequence ID" value="RHN18368.1"/>
    <property type="molecule type" value="Genomic_DNA"/>
</dbReference>
<dbReference type="Proteomes" id="UP000285666">
    <property type="component" value="Unassembled WGS sequence"/>
</dbReference>
<evidence type="ECO:0000313" key="5">
    <source>
        <dbReference type="EMBL" id="RGS69191.1"/>
    </source>
</evidence>
<feature type="transmembrane region" description="Helical" evidence="1">
    <location>
        <begin position="122"/>
        <end position="140"/>
    </location>
</feature>
<dbReference type="Proteomes" id="UP000284962">
    <property type="component" value="Unassembled WGS sequence"/>
</dbReference>
<dbReference type="Proteomes" id="UP000284883">
    <property type="component" value="Unassembled WGS sequence"/>
</dbReference>